<reference evidence="2 3" key="1">
    <citation type="submission" date="2013-02" db="EMBL/GenBank/DDBJ databases">
        <title>The Genome Sequence of Plasmodium vinckei vinckei.</title>
        <authorList>
            <consortium name="The Broad Institute Genome Sequencing Platform"/>
            <consortium name="The Broad Institute Genome Sequencing Center for Infectious Disease"/>
            <person name="Neafsey D."/>
            <person name="Cheeseman I."/>
            <person name="Volkman S."/>
            <person name="Adams J."/>
            <person name="Walker B."/>
            <person name="Young S.K."/>
            <person name="Zeng Q."/>
            <person name="Gargeya S."/>
            <person name="Fitzgerald M."/>
            <person name="Haas B."/>
            <person name="Abouelleil A."/>
            <person name="Alvarado L."/>
            <person name="Arachchi H.M."/>
            <person name="Berlin A.M."/>
            <person name="Chapman S.B."/>
            <person name="Dewar J."/>
            <person name="Goldberg J."/>
            <person name="Griggs A."/>
            <person name="Gujja S."/>
            <person name="Hansen M."/>
            <person name="Howarth C."/>
            <person name="Imamovic A."/>
            <person name="Larimer J."/>
            <person name="McCowan C."/>
            <person name="Murphy C."/>
            <person name="Neiman D."/>
            <person name="Pearson M."/>
            <person name="Priest M."/>
            <person name="Roberts A."/>
            <person name="Saif S."/>
            <person name="Shea T."/>
            <person name="Sisk P."/>
            <person name="Sykes S."/>
            <person name="Wortman J."/>
            <person name="Nusbaum C."/>
            <person name="Birren B."/>
        </authorList>
    </citation>
    <scope>NUCLEOTIDE SEQUENCE [LARGE SCALE GENOMIC DNA]</scope>
    <source>
        <strain evidence="3">vinckei</strain>
    </source>
</reference>
<keyword evidence="1" id="KW-0472">Membrane</keyword>
<dbReference type="OrthoDB" id="371137at2759"/>
<protein>
    <submittedName>
        <fullName evidence="2">Uncharacterized protein</fullName>
    </submittedName>
</protein>
<organism evidence="2 3">
    <name type="scientific">Plasmodium vinckei vinckei</name>
    <dbReference type="NCBI Taxonomy" id="54757"/>
    <lineage>
        <taxon>Eukaryota</taxon>
        <taxon>Sar</taxon>
        <taxon>Alveolata</taxon>
        <taxon>Apicomplexa</taxon>
        <taxon>Aconoidasida</taxon>
        <taxon>Haemosporida</taxon>
        <taxon>Plasmodiidae</taxon>
        <taxon>Plasmodium</taxon>
        <taxon>Plasmodium (Vinckeia)</taxon>
    </lineage>
</organism>
<dbReference type="EMBL" id="KL446956">
    <property type="protein sequence ID" value="KEG00527.1"/>
    <property type="molecule type" value="Genomic_DNA"/>
</dbReference>
<feature type="transmembrane region" description="Helical" evidence="1">
    <location>
        <begin position="921"/>
        <end position="943"/>
    </location>
</feature>
<evidence type="ECO:0000313" key="2">
    <source>
        <dbReference type="EMBL" id="KEG00527.1"/>
    </source>
</evidence>
<dbReference type="AlphaFoldDB" id="A0A081IA19"/>
<dbReference type="KEGG" id="pvv:PVVCY_0301390"/>
<accession>A0A081IA19</accession>
<proteinExistence type="predicted"/>
<keyword evidence="1" id="KW-1133">Transmembrane helix</keyword>
<feature type="transmembrane region" description="Helical" evidence="1">
    <location>
        <begin position="882"/>
        <end position="900"/>
    </location>
</feature>
<dbReference type="GeneID" id="19962917"/>
<evidence type="ECO:0000313" key="3">
    <source>
        <dbReference type="Proteomes" id="UP000030681"/>
    </source>
</evidence>
<dbReference type="RefSeq" id="XP_008626570.2">
    <property type="nucleotide sequence ID" value="XM_008628348.2"/>
</dbReference>
<evidence type="ECO:0000256" key="1">
    <source>
        <dbReference type="SAM" id="Phobius"/>
    </source>
</evidence>
<sequence>MILTKSKAHSTFCKIVKIINNINNRNKYSFQKIHSRGHHFSFYNEHSQNQEDKNEGKKCVRHFLRFHKELEYLVNKELSNDSYIDNKTFSFNIPNHGNNGNAQLASENNQKCDMASKINQMEIESQTETTCSYQTCKEIVNKHVEKNVGLIYKTIEGLSLKDIYYLYEKISNKELFIVFVIKLLNNDGTKENINSLIKNNFNIGRKVNTHNKLNIDNLLYSFFICSDFYIRKGNILIYKNIDFFNDIQIVCKNLLVYLFDRINKNNSHLKFKELNQVFIISMKLERNYPNLFSTNNINELAKMLSFRFFQINQKEEDKKCVINNGTKNGRSFIDLSINIGDVSKLLYELIIDNKEISKINKNNDMMENIQNEEHINLIKNILTHSVKELKNHDIVKDIFFAKNIISILYSLTHISNKCFHNIFVEIFENSLNFFYLFFLSTNKENKNQVITASCYDLNVLIKNISNQFNFYFDKEKGENVEEVKKNLDEKIKNITLSNRSNSKSEFSYILTIKNLGSKIRDEFTIEEIVKFIYSLTFYQKKLYNPTSCNFNKKEKIRDILTKFLIPTIYDMVERDLYKLVLHMNMPKKSKGKEQNFNSHITRGNTPNLDVTTLSKGLTYNSKKKNELVNIYDENYILKYLSHLINIYYEHKFIDLQIFFLTIFILSKFKNIDLVILSNILNICSKSNYFYDTFFVSFYIFNCFDGKKWNDILRDPTTNTIRIGSIWKRFLKNIKTRASNEKELNKMYPVNIIKIMNGLIYYKCLDRKMIEIIIKIISQNDLSSNENVAVDNTTTQIKLANEKDKFNLVCLSSVLNYMSYTENIQSYDMKVKLVKIIKEKILKNNIKDNNRLLCSIYISYGRLNIYDKLLFYNIYKKLDIKKLSLLNILSILSYLNKMGIYDGKILRTCFNYTFEQNKNKIILYNTSLMIHLFFILTSICQLYLYDNIHTVLTHILHIINCVYMNSKQSGHNQNAHKQNRKRLKQNEINLLSNFTNDSNSLPMNYHFYSMLYISLQSFYLFFLNEKFSPNTSFINQINIKYLRIINYLIDQKYDQYYSIKPTNSDIQKKVMALLKHTLKNKNVQIVYEYYLTPIPYLIDMVILPK</sequence>
<dbReference type="Proteomes" id="UP000030681">
    <property type="component" value="Unassembled WGS sequence"/>
</dbReference>
<gene>
    <name evidence="2" type="ORF">YYE_04711</name>
</gene>
<keyword evidence="1" id="KW-0812">Transmembrane</keyword>
<feature type="transmembrane region" description="Helical" evidence="1">
    <location>
        <begin position="1004"/>
        <end position="1022"/>
    </location>
</feature>
<name>A0A081IA19_PLAVN</name>